<evidence type="ECO:0000313" key="2">
    <source>
        <dbReference type="Proteomes" id="UP000054632"/>
    </source>
</evidence>
<dbReference type="Proteomes" id="UP000054632">
    <property type="component" value="Unassembled WGS sequence"/>
</dbReference>
<proteinExistence type="predicted"/>
<evidence type="ECO:0000313" key="1">
    <source>
        <dbReference type="EMBL" id="KRY72661.1"/>
    </source>
</evidence>
<protein>
    <submittedName>
        <fullName evidence="1">Uncharacterized protein</fullName>
    </submittedName>
</protein>
<name>A0A0V1EFU3_TRIPS</name>
<organism evidence="1 2">
    <name type="scientific">Trichinella pseudospiralis</name>
    <name type="common">Parasitic roundworm</name>
    <dbReference type="NCBI Taxonomy" id="6337"/>
    <lineage>
        <taxon>Eukaryota</taxon>
        <taxon>Metazoa</taxon>
        <taxon>Ecdysozoa</taxon>
        <taxon>Nematoda</taxon>
        <taxon>Enoplea</taxon>
        <taxon>Dorylaimia</taxon>
        <taxon>Trichinellida</taxon>
        <taxon>Trichinellidae</taxon>
        <taxon>Trichinella</taxon>
    </lineage>
</organism>
<dbReference type="AlphaFoldDB" id="A0A0V1EFU3"/>
<dbReference type="EMBL" id="JYDR01000042">
    <property type="protein sequence ID" value="KRY72661.1"/>
    <property type="molecule type" value="Genomic_DNA"/>
</dbReference>
<sequence>MQNAYLFSAYFIKNLNILFNGISSFKQYGLFDLGKMGFQFMKRIINACANKLEHFQESRFSVFLNN</sequence>
<comment type="caution">
    <text evidence="1">The sequence shown here is derived from an EMBL/GenBank/DDBJ whole genome shotgun (WGS) entry which is preliminary data.</text>
</comment>
<gene>
    <name evidence="1" type="ORF">T4A_6359</name>
</gene>
<accession>A0A0V1EFU3</accession>
<reference evidence="1 2" key="1">
    <citation type="submission" date="2015-01" db="EMBL/GenBank/DDBJ databases">
        <title>Evolution of Trichinella species and genotypes.</title>
        <authorList>
            <person name="Korhonen P.K."/>
            <person name="Edoardo P."/>
            <person name="Giuseppe L.R."/>
            <person name="Gasser R.B."/>
        </authorList>
    </citation>
    <scope>NUCLEOTIDE SEQUENCE [LARGE SCALE GENOMIC DNA]</scope>
    <source>
        <strain evidence="1">ISS13</strain>
    </source>
</reference>